<dbReference type="STRING" id="37546.A0A1B0G4Q5"/>
<dbReference type="InterPro" id="IPR001251">
    <property type="entry name" value="CRAL-TRIO_dom"/>
</dbReference>
<sequence>MLQIRPLNEDLQRKAIEELNEVPTRIHEDLKALRSWIEQQPHLCANTDDQFLIAFLRGCKYSLEKVKKKIDSYYSLKSKFPVPFNIADVADTRFRHIFRLGLFLPLPNPLHDNGPRIFYIHGSLPEMYSVEDAITVKSVLQDIFMLEDDYAVINGLIAIIDLTAFNFSYVFQLTPMVLKKFIAYDYEAMPLRVKAVHYINAPKIYDTVYKIFLPMLPQNHQNRIFFHSSLESLCQNVPLKYLPKDIGGENGSIAEMIDELDKKLDQYQDYFSKRTQWGVDEKLRIGKAKDYNSIKTTPFRIMTGHFAAVRHSRKNEDRKPKLGKNIPWSVEN</sequence>
<protein>
    <recommendedName>
        <fullName evidence="2">CRAL-TRIO domain-containing protein</fullName>
    </recommendedName>
</protein>
<dbReference type="InterPro" id="IPR036865">
    <property type="entry name" value="CRAL-TRIO_dom_sf"/>
</dbReference>
<dbReference type="PROSITE" id="PS50191">
    <property type="entry name" value="CRAL_TRIO"/>
    <property type="match status" value="1"/>
</dbReference>
<dbReference type="GO" id="GO:1902936">
    <property type="term" value="F:phosphatidylinositol bisphosphate binding"/>
    <property type="evidence" value="ECO:0007669"/>
    <property type="project" value="TreeGrafter"/>
</dbReference>
<accession>A0A1B0G4Q5</accession>
<keyword evidence="4" id="KW-1185">Reference proteome</keyword>
<name>A0A1B0G4Q5_GLOMM</name>
<evidence type="ECO:0000313" key="4">
    <source>
        <dbReference type="Proteomes" id="UP000092444"/>
    </source>
</evidence>
<dbReference type="SMART" id="SM00516">
    <property type="entry name" value="SEC14"/>
    <property type="match status" value="1"/>
</dbReference>
<dbReference type="Gene3D" id="1.10.8.20">
    <property type="entry name" value="N-terminal domain of phosphatidylinositol transfer protein sec14p"/>
    <property type="match status" value="1"/>
</dbReference>
<dbReference type="AlphaFoldDB" id="A0A1B0G4Q5"/>
<dbReference type="SMART" id="SM01100">
    <property type="entry name" value="CRAL_TRIO_N"/>
    <property type="match status" value="1"/>
</dbReference>
<dbReference type="Gene3D" id="1.20.5.1200">
    <property type="entry name" value="Alpha-tocopherol transfer"/>
    <property type="match status" value="1"/>
</dbReference>
<dbReference type="PANTHER" id="PTHR10174:SF216">
    <property type="entry name" value="CRAL-TRIO DOMAIN-CONTAINING PROTEIN-RELATED"/>
    <property type="match status" value="1"/>
</dbReference>
<dbReference type="InterPro" id="IPR036273">
    <property type="entry name" value="CRAL/TRIO_N_dom_sf"/>
</dbReference>
<dbReference type="PhylomeDB" id="A0A1B0G4Q5"/>
<reference evidence="3" key="1">
    <citation type="submission" date="2020-05" db="UniProtKB">
        <authorList>
            <consortium name="EnsemblMetazoa"/>
        </authorList>
    </citation>
    <scope>IDENTIFICATION</scope>
    <source>
        <strain evidence="3">Yale</strain>
    </source>
</reference>
<dbReference type="EMBL" id="CCAG010010867">
    <property type="status" value="NOT_ANNOTATED_CDS"/>
    <property type="molecule type" value="Genomic_DNA"/>
</dbReference>
<feature type="region of interest" description="Disordered" evidence="1">
    <location>
        <begin position="310"/>
        <end position="332"/>
    </location>
</feature>
<feature type="domain" description="CRAL-TRIO" evidence="2">
    <location>
        <begin position="91"/>
        <end position="254"/>
    </location>
</feature>
<dbReference type="PRINTS" id="PR00180">
    <property type="entry name" value="CRETINALDHBP"/>
</dbReference>
<proteinExistence type="predicted"/>
<dbReference type="CDD" id="cd00170">
    <property type="entry name" value="SEC14"/>
    <property type="match status" value="1"/>
</dbReference>
<dbReference type="InterPro" id="IPR011074">
    <property type="entry name" value="CRAL/TRIO_N_dom"/>
</dbReference>
<dbReference type="GO" id="GO:0016020">
    <property type="term" value="C:membrane"/>
    <property type="evidence" value="ECO:0007669"/>
    <property type="project" value="TreeGrafter"/>
</dbReference>
<dbReference type="EnsemblMetazoa" id="GMOY008301-RA">
    <property type="protein sequence ID" value="GMOY008301-PA"/>
    <property type="gene ID" value="GMOY008301"/>
</dbReference>
<organism evidence="3 4">
    <name type="scientific">Glossina morsitans morsitans</name>
    <name type="common">Savannah tsetse fly</name>
    <dbReference type="NCBI Taxonomy" id="37546"/>
    <lineage>
        <taxon>Eukaryota</taxon>
        <taxon>Metazoa</taxon>
        <taxon>Ecdysozoa</taxon>
        <taxon>Arthropoda</taxon>
        <taxon>Hexapoda</taxon>
        <taxon>Insecta</taxon>
        <taxon>Pterygota</taxon>
        <taxon>Neoptera</taxon>
        <taxon>Endopterygota</taxon>
        <taxon>Diptera</taxon>
        <taxon>Brachycera</taxon>
        <taxon>Muscomorpha</taxon>
        <taxon>Hippoboscoidea</taxon>
        <taxon>Glossinidae</taxon>
        <taxon>Glossina</taxon>
    </lineage>
</organism>
<evidence type="ECO:0000259" key="2">
    <source>
        <dbReference type="PROSITE" id="PS50191"/>
    </source>
</evidence>
<evidence type="ECO:0000313" key="3">
    <source>
        <dbReference type="EnsemblMetazoa" id="GMOY008301-PA"/>
    </source>
</evidence>
<evidence type="ECO:0000256" key="1">
    <source>
        <dbReference type="SAM" id="MobiDB-lite"/>
    </source>
</evidence>
<dbReference type="VEuPathDB" id="VectorBase:GMOY008301"/>
<dbReference type="SUPFAM" id="SSF52087">
    <property type="entry name" value="CRAL/TRIO domain"/>
    <property type="match status" value="1"/>
</dbReference>
<dbReference type="Pfam" id="PF00650">
    <property type="entry name" value="CRAL_TRIO"/>
    <property type="match status" value="1"/>
</dbReference>
<dbReference type="SUPFAM" id="SSF46938">
    <property type="entry name" value="CRAL/TRIO N-terminal domain"/>
    <property type="match status" value="1"/>
</dbReference>
<dbReference type="PANTHER" id="PTHR10174">
    <property type="entry name" value="ALPHA-TOCOPHEROL TRANSFER PROTEIN-RELATED"/>
    <property type="match status" value="1"/>
</dbReference>
<dbReference type="Gene3D" id="3.40.525.10">
    <property type="entry name" value="CRAL-TRIO lipid binding domain"/>
    <property type="match status" value="1"/>
</dbReference>
<dbReference type="Proteomes" id="UP000092444">
    <property type="component" value="Unassembled WGS sequence"/>
</dbReference>